<feature type="compositionally biased region" description="Pro residues" evidence="1">
    <location>
        <begin position="777"/>
        <end position="792"/>
    </location>
</feature>
<feature type="region of interest" description="Disordered" evidence="1">
    <location>
        <begin position="590"/>
        <end position="638"/>
    </location>
</feature>
<evidence type="ECO:0000256" key="1">
    <source>
        <dbReference type="SAM" id="MobiDB-lite"/>
    </source>
</evidence>
<feature type="region of interest" description="Disordered" evidence="1">
    <location>
        <begin position="271"/>
        <end position="298"/>
    </location>
</feature>
<feature type="region of interest" description="Disordered" evidence="1">
    <location>
        <begin position="105"/>
        <end position="158"/>
    </location>
</feature>
<gene>
    <name evidence="2" type="ORF">M427DRAFT_41967</name>
</gene>
<evidence type="ECO:0000313" key="2">
    <source>
        <dbReference type="EMBL" id="KXS19113.1"/>
    </source>
</evidence>
<feature type="region of interest" description="Disordered" evidence="1">
    <location>
        <begin position="774"/>
        <end position="817"/>
    </location>
</feature>
<proteinExistence type="predicted"/>
<sequence>MPLEEKKTTLMTLVSDWFLTWAQLDDKGVTIATLFRDLASVANWYQNLGTGELHGSIPATFLTREETRRVLNEEQSTLENCLAKEAAKELEQECIQSLPSYAEQKEQHHKKNAEEKQWVGQGQEQTQPDEDGNVDMGGGGGNNGASKPTIPPKVETGKKRKELGIAPLERTSHQHQVATRQQADVLKWDLYQRGQKARESLLLAKMSSFAGLLLEQAGFWQPAPSPKGNEPTPDELPKKSMAHQQTAAMTADEFLNLGNVRMQYNIIQEHESNTHQEKKHKRNQEMKEVQSQKGKAVQDTQSYNLPIASKATKSNNCMTTPFALLDPDGNNGGGKAGEAPTLKCKKKAITSITRKPGSQAGQSVDRHCTDMLMVHHGLVAINPGIPASLFCKNSIPPSTSLLQPAASPHAAAISPLPTAGLNVATVSAFSPPPAAGLDAATPSVTVQSGTMTINQPFPGGHSAPTLSVPVAGTKYSSIDCLHNCFIDIFCHWKALYHLEMEVYQENKNHFHKILTKIVLDGIETETVPDVIYFKNVCYWASIDYRWPEMGADKILYWWKKHPNWTLKNAPLCHCQDDGIQGPQLDNIFVEGVHNSNSDDGEDETDDEDDDDCGKRGSLRSSLTVMHDPSYPPSRFERDLTHVSKKDPNFKLDKLSLEMCLTYLEEVKEDPAKSYPAQSPAPQRWTVLVWELLQCLEEAVLQELQTSSVHGPSGLAPFDATTLDFMTKYTAAIPKPSPYNDLILWGVREIDLHPMCPSLSKLMYCQLQTPQLQTLSAPSPPLPTPLQPLPAPSTSPVRPSPSNVNSGDHVNENSDDRENDGYYQFALKNLQSGDSNVRRDPKTIRANVCIVLAAVSAQSVFAIYHKITCNPFYIFAMQQSLDMLEYV</sequence>
<evidence type="ECO:0000313" key="3">
    <source>
        <dbReference type="Proteomes" id="UP000070544"/>
    </source>
</evidence>
<feature type="compositionally biased region" description="Basic and acidic residues" evidence="1">
    <location>
        <begin position="808"/>
        <end position="817"/>
    </location>
</feature>
<dbReference type="Proteomes" id="UP000070544">
    <property type="component" value="Unassembled WGS sequence"/>
</dbReference>
<organism evidence="2 3">
    <name type="scientific">Gonapodya prolifera (strain JEL478)</name>
    <name type="common">Monoblepharis prolifera</name>
    <dbReference type="NCBI Taxonomy" id="1344416"/>
    <lineage>
        <taxon>Eukaryota</taxon>
        <taxon>Fungi</taxon>
        <taxon>Fungi incertae sedis</taxon>
        <taxon>Chytridiomycota</taxon>
        <taxon>Chytridiomycota incertae sedis</taxon>
        <taxon>Monoblepharidomycetes</taxon>
        <taxon>Monoblepharidales</taxon>
        <taxon>Gonapodyaceae</taxon>
        <taxon>Gonapodya</taxon>
    </lineage>
</organism>
<dbReference type="AlphaFoldDB" id="A0A139ARG3"/>
<name>A0A139ARG3_GONPJ</name>
<feature type="compositionally biased region" description="Low complexity" evidence="1">
    <location>
        <begin position="793"/>
        <end position="805"/>
    </location>
</feature>
<reference evidence="2 3" key="1">
    <citation type="journal article" date="2015" name="Genome Biol. Evol.">
        <title>Phylogenomic analyses indicate that early fungi evolved digesting cell walls of algal ancestors of land plants.</title>
        <authorList>
            <person name="Chang Y."/>
            <person name="Wang S."/>
            <person name="Sekimoto S."/>
            <person name="Aerts A.L."/>
            <person name="Choi C."/>
            <person name="Clum A."/>
            <person name="LaButti K.M."/>
            <person name="Lindquist E.A."/>
            <person name="Yee Ngan C."/>
            <person name="Ohm R.A."/>
            <person name="Salamov A.A."/>
            <person name="Grigoriev I.V."/>
            <person name="Spatafora J.W."/>
            <person name="Berbee M.L."/>
        </authorList>
    </citation>
    <scope>NUCLEOTIDE SEQUENCE [LARGE SCALE GENOMIC DNA]</scope>
    <source>
        <strain evidence="2 3">JEL478</strain>
    </source>
</reference>
<protein>
    <submittedName>
        <fullName evidence="2">Uncharacterized protein</fullName>
    </submittedName>
</protein>
<feature type="compositionally biased region" description="Acidic residues" evidence="1">
    <location>
        <begin position="598"/>
        <end position="611"/>
    </location>
</feature>
<keyword evidence="3" id="KW-1185">Reference proteome</keyword>
<dbReference type="EMBL" id="KQ965739">
    <property type="protein sequence ID" value="KXS19113.1"/>
    <property type="molecule type" value="Genomic_DNA"/>
</dbReference>
<accession>A0A139ARG3</accession>